<feature type="region of interest" description="Disordered" evidence="1">
    <location>
        <begin position="217"/>
        <end position="251"/>
    </location>
</feature>
<protein>
    <submittedName>
        <fullName evidence="2">Uncharacterized protein</fullName>
    </submittedName>
</protein>
<dbReference type="EMBL" id="CAMPGE010016712">
    <property type="protein sequence ID" value="CAI2375247.1"/>
    <property type="molecule type" value="Genomic_DNA"/>
</dbReference>
<comment type="caution">
    <text evidence="2">The sequence shown here is derived from an EMBL/GenBank/DDBJ whole genome shotgun (WGS) entry which is preliminary data.</text>
</comment>
<dbReference type="AlphaFoldDB" id="A0AAD2D036"/>
<keyword evidence="3" id="KW-1185">Reference proteome</keyword>
<gene>
    <name evidence="2" type="ORF">ECRASSUSDP1_LOCUS16609</name>
</gene>
<evidence type="ECO:0000313" key="3">
    <source>
        <dbReference type="Proteomes" id="UP001295684"/>
    </source>
</evidence>
<accession>A0AAD2D036</accession>
<sequence>MLSPQKRLHRKIRNKVVEHTGNRELMFRLLDQNNQFYIDQRGYQWRLQAVNEKSVTFNCTYLGCKETIIAMCQSPSLELSQKNTVYKTKGYFMYHFHEPIADPNFVGIKCHEELPKKDIIDEISNFDAYESARESFGIRDTQDLQHPASEAFDQYQYDTQIECKELSQGTDQGTCGLTQTTNGFMNDYLEECSRFDTDHKSISSAVLYSQSYSCANGKGNARQDTKDSSDENLDKSTADSSENEHLPPNKMTINFDSIRSLFELKKELDKRGINLENIHMIFKSGPSQDQDMIKADASEAHV</sequence>
<evidence type="ECO:0000313" key="2">
    <source>
        <dbReference type="EMBL" id="CAI2375247.1"/>
    </source>
</evidence>
<proteinExistence type="predicted"/>
<organism evidence="2 3">
    <name type="scientific">Euplotes crassus</name>
    <dbReference type="NCBI Taxonomy" id="5936"/>
    <lineage>
        <taxon>Eukaryota</taxon>
        <taxon>Sar</taxon>
        <taxon>Alveolata</taxon>
        <taxon>Ciliophora</taxon>
        <taxon>Intramacronucleata</taxon>
        <taxon>Spirotrichea</taxon>
        <taxon>Hypotrichia</taxon>
        <taxon>Euplotida</taxon>
        <taxon>Euplotidae</taxon>
        <taxon>Moneuplotes</taxon>
    </lineage>
</organism>
<name>A0AAD2D036_EUPCR</name>
<feature type="compositionally biased region" description="Basic and acidic residues" evidence="1">
    <location>
        <begin position="221"/>
        <end position="247"/>
    </location>
</feature>
<dbReference type="Proteomes" id="UP001295684">
    <property type="component" value="Unassembled WGS sequence"/>
</dbReference>
<evidence type="ECO:0000256" key="1">
    <source>
        <dbReference type="SAM" id="MobiDB-lite"/>
    </source>
</evidence>
<reference evidence="2" key="1">
    <citation type="submission" date="2023-07" db="EMBL/GenBank/DDBJ databases">
        <authorList>
            <consortium name="AG Swart"/>
            <person name="Singh M."/>
            <person name="Singh A."/>
            <person name="Seah K."/>
            <person name="Emmerich C."/>
        </authorList>
    </citation>
    <scope>NUCLEOTIDE SEQUENCE</scope>
    <source>
        <strain evidence="2">DP1</strain>
    </source>
</reference>